<dbReference type="SMART" id="SM00342">
    <property type="entry name" value="HTH_ARAC"/>
    <property type="match status" value="1"/>
</dbReference>
<dbReference type="PANTHER" id="PTHR43280">
    <property type="entry name" value="ARAC-FAMILY TRANSCRIPTIONAL REGULATOR"/>
    <property type="match status" value="1"/>
</dbReference>
<feature type="domain" description="HTH araC/xylS-type" evidence="4">
    <location>
        <begin position="189"/>
        <end position="287"/>
    </location>
</feature>
<dbReference type="Pfam" id="PF12833">
    <property type="entry name" value="HTH_18"/>
    <property type="match status" value="1"/>
</dbReference>
<evidence type="ECO:0000256" key="2">
    <source>
        <dbReference type="ARBA" id="ARBA00023125"/>
    </source>
</evidence>
<evidence type="ECO:0000256" key="3">
    <source>
        <dbReference type="ARBA" id="ARBA00023163"/>
    </source>
</evidence>
<protein>
    <submittedName>
        <fullName evidence="5">AraC-type DNA-binding protein</fullName>
    </submittedName>
</protein>
<dbReference type="PROSITE" id="PS01124">
    <property type="entry name" value="HTH_ARAC_FAMILY_2"/>
    <property type="match status" value="1"/>
</dbReference>
<gene>
    <name evidence="5" type="ORF">SAMN06265220_101671</name>
</gene>
<organism evidence="5 6">
    <name type="scientific">Flavobacterium nitrogenifigens</name>
    <dbReference type="NCBI Taxonomy" id="1617283"/>
    <lineage>
        <taxon>Bacteria</taxon>
        <taxon>Pseudomonadati</taxon>
        <taxon>Bacteroidota</taxon>
        <taxon>Flavobacteriia</taxon>
        <taxon>Flavobacteriales</taxon>
        <taxon>Flavobacteriaceae</taxon>
        <taxon>Flavobacterium</taxon>
    </lineage>
</organism>
<dbReference type="Proteomes" id="UP000319267">
    <property type="component" value="Unassembled WGS sequence"/>
</dbReference>
<dbReference type="SUPFAM" id="SSF46689">
    <property type="entry name" value="Homeodomain-like"/>
    <property type="match status" value="1"/>
</dbReference>
<dbReference type="InterPro" id="IPR037923">
    <property type="entry name" value="HTH-like"/>
</dbReference>
<dbReference type="SUPFAM" id="SSF51215">
    <property type="entry name" value="Regulatory protein AraC"/>
    <property type="match status" value="1"/>
</dbReference>
<keyword evidence="1" id="KW-0805">Transcription regulation</keyword>
<keyword evidence="3" id="KW-0804">Transcription</keyword>
<proteinExistence type="predicted"/>
<evidence type="ECO:0000313" key="6">
    <source>
        <dbReference type="Proteomes" id="UP000319267"/>
    </source>
</evidence>
<dbReference type="InterPro" id="IPR009057">
    <property type="entry name" value="Homeodomain-like_sf"/>
</dbReference>
<keyword evidence="6" id="KW-1185">Reference proteome</keyword>
<keyword evidence="2 5" id="KW-0238">DNA-binding</keyword>
<accession>A0A521B4I9</accession>
<evidence type="ECO:0000313" key="5">
    <source>
        <dbReference type="EMBL" id="SMO41975.1"/>
    </source>
</evidence>
<evidence type="ECO:0000256" key="1">
    <source>
        <dbReference type="ARBA" id="ARBA00023015"/>
    </source>
</evidence>
<evidence type="ECO:0000259" key="4">
    <source>
        <dbReference type="PROSITE" id="PS01124"/>
    </source>
</evidence>
<dbReference type="PANTHER" id="PTHR43280:SF32">
    <property type="entry name" value="TRANSCRIPTIONAL REGULATORY PROTEIN"/>
    <property type="match status" value="1"/>
</dbReference>
<dbReference type="AlphaFoldDB" id="A0A521B4I9"/>
<dbReference type="Gene3D" id="1.10.10.60">
    <property type="entry name" value="Homeodomain-like"/>
    <property type="match status" value="1"/>
</dbReference>
<dbReference type="GO" id="GO:0043565">
    <property type="term" value="F:sequence-specific DNA binding"/>
    <property type="evidence" value="ECO:0007669"/>
    <property type="project" value="InterPro"/>
</dbReference>
<dbReference type="OrthoDB" id="2611870at2"/>
<sequence>MIRDLINTNLDDLPIRGLAVHIIKNYVLKSPIGESFRVSNYSILLIKSGKLTVQFQQTNQVLTEMDLLVIPSDSFCSIVQFEGKLQFYLITFSFEFAIKNSLRQELIEALHFIITRASIKIKLDEKEMLILSLIYKVLYFVTRDSAGSGSDNELHRISFNLFMYELRLIYAKHSHDFALQFTRKESLIIRFLTILSIHYRKQHNAQFYAGSLFVTTGYLNQMVKEITGKTVKKLIVETIISEAEKLLEDPQNTISQIAEDLEFSSANSFTIFFKRHTNLSPSQYRLNAMEKNKTR</sequence>
<dbReference type="EMBL" id="FXTQ01000001">
    <property type="protein sequence ID" value="SMO41975.1"/>
    <property type="molecule type" value="Genomic_DNA"/>
</dbReference>
<reference evidence="5 6" key="1">
    <citation type="submission" date="2017-05" db="EMBL/GenBank/DDBJ databases">
        <authorList>
            <person name="Varghese N."/>
            <person name="Submissions S."/>
        </authorList>
    </citation>
    <scope>NUCLEOTIDE SEQUENCE [LARGE SCALE GENOMIC DNA]</scope>
    <source>
        <strain evidence="5 6">DSM 29982</strain>
    </source>
</reference>
<dbReference type="RefSeq" id="WP_111377021.1">
    <property type="nucleotide sequence ID" value="NZ_CP043612.1"/>
</dbReference>
<dbReference type="GO" id="GO:0003700">
    <property type="term" value="F:DNA-binding transcription factor activity"/>
    <property type="evidence" value="ECO:0007669"/>
    <property type="project" value="InterPro"/>
</dbReference>
<name>A0A521B4I9_9FLAO</name>
<dbReference type="InterPro" id="IPR018060">
    <property type="entry name" value="HTH_AraC"/>
</dbReference>